<protein>
    <submittedName>
        <fullName evidence="2">DNA-binding protein</fullName>
    </submittedName>
</protein>
<reference evidence="2" key="2">
    <citation type="journal article" date="2020" name="Microorganisms">
        <title>Osmotic Adaptation and Compatible Solute Biosynthesis of Phototrophic Bacteria as Revealed from Genome Analyses.</title>
        <authorList>
            <person name="Imhoff J.F."/>
            <person name="Rahn T."/>
            <person name="Kunzel S."/>
            <person name="Keller A."/>
            <person name="Neulinger S.C."/>
        </authorList>
    </citation>
    <scope>NUCLEOTIDE SEQUENCE</scope>
    <source>
        <strain evidence="2">IM 151</strain>
    </source>
</reference>
<dbReference type="Gene3D" id="3.30.1330.80">
    <property type="entry name" value="Hypothetical protein, similar to alpha- acetolactate decarboxylase, domain 2"/>
    <property type="match status" value="1"/>
</dbReference>
<evidence type="ECO:0000313" key="3">
    <source>
        <dbReference type="Proteomes" id="UP001041814"/>
    </source>
</evidence>
<dbReference type="SUPFAM" id="SSF117856">
    <property type="entry name" value="AF0104/ALDC/Ptd012-like"/>
    <property type="match status" value="1"/>
</dbReference>
<dbReference type="PROSITE" id="PS51742">
    <property type="entry name" value="PPC"/>
    <property type="match status" value="1"/>
</dbReference>
<dbReference type="RefSeq" id="WP_200226708.1">
    <property type="nucleotide sequence ID" value="NZ_NRRT01000006.1"/>
</dbReference>
<evidence type="ECO:0000313" key="2">
    <source>
        <dbReference type="EMBL" id="MBK1711431.1"/>
    </source>
</evidence>
<dbReference type="GO" id="GO:0003677">
    <property type="term" value="F:DNA binding"/>
    <property type="evidence" value="ECO:0007669"/>
    <property type="project" value="UniProtKB-KW"/>
</dbReference>
<organism evidence="2 3">
    <name type="scientific">Rubrivivax gelatinosus</name>
    <name type="common">Rhodocyclus gelatinosus</name>
    <name type="synonym">Rhodopseudomonas gelatinosa</name>
    <dbReference type="NCBI Taxonomy" id="28068"/>
    <lineage>
        <taxon>Bacteria</taxon>
        <taxon>Pseudomonadati</taxon>
        <taxon>Pseudomonadota</taxon>
        <taxon>Betaproteobacteria</taxon>
        <taxon>Burkholderiales</taxon>
        <taxon>Sphaerotilaceae</taxon>
        <taxon>Rubrivivax</taxon>
    </lineage>
</organism>
<dbReference type="PANTHER" id="PTHR34988:SF1">
    <property type="entry name" value="DNA-BINDING PROTEIN"/>
    <property type="match status" value="1"/>
</dbReference>
<sequence length="131" mass="13337">MKTLPLRLVPGADLRRELEAALAAHGVEAGFVLQGIGSLQPAVLRLAGAEATVSPAGSVELLTLAGSVGPGGSHLHASVSDAAGRVLGGHLGYGSVVHTTAEVLLALLPDWAFSREPDATTGYAELVVRQR</sequence>
<accession>A0ABS1DNY2</accession>
<dbReference type="CDD" id="cd11378">
    <property type="entry name" value="DUF296"/>
    <property type="match status" value="1"/>
</dbReference>
<feature type="domain" description="PPC" evidence="1">
    <location>
        <begin position="1"/>
        <end position="129"/>
    </location>
</feature>
<comment type="caution">
    <text evidence="2">The sequence shown here is derived from an EMBL/GenBank/DDBJ whole genome shotgun (WGS) entry which is preliminary data.</text>
</comment>
<dbReference type="Proteomes" id="UP001041814">
    <property type="component" value="Unassembled WGS sequence"/>
</dbReference>
<keyword evidence="3" id="KW-1185">Reference proteome</keyword>
<keyword evidence="2" id="KW-0238">DNA-binding</keyword>
<evidence type="ECO:0000259" key="1">
    <source>
        <dbReference type="PROSITE" id="PS51742"/>
    </source>
</evidence>
<reference evidence="2" key="1">
    <citation type="submission" date="2017-08" db="EMBL/GenBank/DDBJ databases">
        <authorList>
            <person name="Imhoff J.F."/>
            <person name="Rahn T."/>
            <person name="Kuenzel S."/>
            <person name="Neulinger S.C."/>
        </authorList>
    </citation>
    <scope>NUCLEOTIDE SEQUENCE</scope>
    <source>
        <strain evidence="2">IM 151</strain>
    </source>
</reference>
<gene>
    <name evidence="2" type="ORF">CKO43_01390</name>
</gene>
<name>A0ABS1DNY2_RUBGE</name>
<dbReference type="EMBL" id="NRRU01000003">
    <property type="protein sequence ID" value="MBK1711431.1"/>
    <property type="molecule type" value="Genomic_DNA"/>
</dbReference>
<proteinExistence type="predicted"/>
<dbReference type="PANTHER" id="PTHR34988">
    <property type="entry name" value="PROTEIN, PUTATIVE-RELATED"/>
    <property type="match status" value="1"/>
</dbReference>
<dbReference type="Pfam" id="PF03479">
    <property type="entry name" value="PCC"/>
    <property type="match status" value="1"/>
</dbReference>
<dbReference type="InterPro" id="IPR005175">
    <property type="entry name" value="PPC_dom"/>
</dbReference>